<evidence type="ECO:0000313" key="2">
    <source>
        <dbReference type="Proteomes" id="UP001576784"/>
    </source>
</evidence>
<comment type="caution">
    <text evidence="1">The sequence shown here is derived from an EMBL/GenBank/DDBJ whole genome shotgun (WGS) entry which is preliminary data.</text>
</comment>
<dbReference type="EMBL" id="JBHFNR010000145">
    <property type="protein sequence ID" value="MFB2895184.1"/>
    <property type="molecule type" value="Genomic_DNA"/>
</dbReference>
<accession>A0ABV4XTZ8</accession>
<dbReference type="RefSeq" id="WP_413264819.1">
    <property type="nucleotide sequence ID" value="NZ_JBHFNR010000145.1"/>
</dbReference>
<reference evidence="1 2" key="1">
    <citation type="submission" date="2024-09" db="EMBL/GenBank/DDBJ databases">
        <title>Floridaenema gen nov. (Aerosakkonemataceae, Aerosakkonematales ord. nov., Cyanobacteria) from benthic tropical and subtropical fresh waters, with the description of four new species.</title>
        <authorList>
            <person name="Moretto J.A."/>
            <person name="Berthold D.E."/>
            <person name="Lefler F.W."/>
            <person name="Huang I.-S."/>
            <person name="Laughinghouse H. IV."/>
        </authorList>
    </citation>
    <scope>NUCLEOTIDE SEQUENCE [LARGE SCALE GENOMIC DNA]</scope>
    <source>
        <strain evidence="1 2">BLCC-F50</strain>
    </source>
</reference>
<dbReference type="Proteomes" id="UP001576784">
    <property type="component" value="Unassembled WGS sequence"/>
</dbReference>
<evidence type="ECO:0000313" key="1">
    <source>
        <dbReference type="EMBL" id="MFB2895184.1"/>
    </source>
</evidence>
<proteinExistence type="predicted"/>
<protein>
    <submittedName>
        <fullName evidence="1">Uncharacterized protein</fullName>
    </submittedName>
</protein>
<gene>
    <name evidence="1" type="ORF">ACE1CI_19930</name>
</gene>
<sequence>MKSVTLRHRVGEDGILHLDVPVGLNDAELEVTITFKEVASATTVPEELEWKEFVEKTYGSCADDPIVIDEQGISTLLDEPMEGVFE</sequence>
<name>A0ABV4XTZ8_9CYAN</name>
<keyword evidence="2" id="KW-1185">Reference proteome</keyword>
<organism evidence="1 2">
    <name type="scientific">Floridaenema flaviceps BLCC-F50</name>
    <dbReference type="NCBI Taxonomy" id="3153642"/>
    <lineage>
        <taxon>Bacteria</taxon>
        <taxon>Bacillati</taxon>
        <taxon>Cyanobacteriota</taxon>
        <taxon>Cyanophyceae</taxon>
        <taxon>Oscillatoriophycideae</taxon>
        <taxon>Aerosakkonematales</taxon>
        <taxon>Aerosakkonemataceae</taxon>
        <taxon>Floridanema</taxon>
        <taxon>Floridanema flaviceps</taxon>
    </lineage>
</organism>